<feature type="domain" description="Potassium channel" evidence="9">
    <location>
        <begin position="22"/>
        <end position="79"/>
    </location>
</feature>
<gene>
    <name evidence="10" type="ORF">ASIM_LOCUS3496</name>
</gene>
<dbReference type="Proteomes" id="UP000267096">
    <property type="component" value="Unassembled WGS sequence"/>
</dbReference>
<accession>A0A0M3J7W2</accession>
<proteinExistence type="predicted"/>
<organism evidence="12">
    <name type="scientific">Anisakis simplex</name>
    <name type="common">Herring worm</name>
    <dbReference type="NCBI Taxonomy" id="6269"/>
    <lineage>
        <taxon>Eukaryota</taxon>
        <taxon>Metazoa</taxon>
        <taxon>Ecdysozoa</taxon>
        <taxon>Nematoda</taxon>
        <taxon>Chromadorea</taxon>
        <taxon>Rhabditida</taxon>
        <taxon>Spirurina</taxon>
        <taxon>Ascaridomorpha</taxon>
        <taxon>Ascaridoidea</taxon>
        <taxon>Anisakidae</taxon>
        <taxon>Anisakis</taxon>
        <taxon>Anisakis simplex complex</taxon>
    </lineage>
</organism>
<keyword evidence="3 8" id="KW-0812">Transmembrane</keyword>
<dbReference type="EMBL" id="UYRR01005471">
    <property type="protein sequence ID" value="VDK21816.1"/>
    <property type="molecule type" value="Genomic_DNA"/>
</dbReference>
<dbReference type="Pfam" id="PF07885">
    <property type="entry name" value="Ion_trans_2"/>
    <property type="match status" value="1"/>
</dbReference>
<dbReference type="PANTHER" id="PTHR11003">
    <property type="entry name" value="POTASSIUM CHANNEL, SUBFAMILY K"/>
    <property type="match status" value="1"/>
</dbReference>
<keyword evidence="4 8" id="KW-1133">Transmembrane helix</keyword>
<evidence type="ECO:0000256" key="7">
    <source>
        <dbReference type="ARBA" id="ARBA00023303"/>
    </source>
</evidence>
<dbReference type="AlphaFoldDB" id="A0A0M3J7W2"/>
<feature type="transmembrane region" description="Helical" evidence="8">
    <location>
        <begin position="56"/>
        <end position="78"/>
    </location>
</feature>
<dbReference type="GO" id="GO:0005886">
    <property type="term" value="C:plasma membrane"/>
    <property type="evidence" value="ECO:0007669"/>
    <property type="project" value="TreeGrafter"/>
</dbReference>
<comment type="subcellular location">
    <subcellularLocation>
        <location evidence="1">Membrane</location>
        <topology evidence="1">Multi-pass membrane protein</topology>
    </subcellularLocation>
</comment>
<evidence type="ECO:0000313" key="12">
    <source>
        <dbReference type="WBParaSite" id="ASIM_0000366001-mRNA-1"/>
    </source>
</evidence>
<keyword evidence="7" id="KW-0407">Ion channel</keyword>
<dbReference type="WBParaSite" id="ASIM_0000366001-mRNA-1">
    <property type="protein sequence ID" value="ASIM_0000366001-mRNA-1"/>
    <property type="gene ID" value="ASIM_0000366001"/>
</dbReference>
<dbReference type="Gene3D" id="1.10.287.70">
    <property type="match status" value="1"/>
</dbReference>
<name>A0A0M3J7W2_ANISI</name>
<dbReference type="GO" id="GO:0022841">
    <property type="term" value="F:potassium ion leak channel activity"/>
    <property type="evidence" value="ECO:0007669"/>
    <property type="project" value="TreeGrafter"/>
</dbReference>
<evidence type="ECO:0000256" key="1">
    <source>
        <dbReference type="ARBA" id="ARBA00004141"/>
    </source>
</evidence>
<dbReference type="GO" id="GO:0015271">
    <property type="term" value="F:outward rectifier potassium channel activity"/>
    <property type="evidence" value="ECO:0007669"/>
    <property type="project" value="TreeGrafter"/>
</dbReference>
<dbReference type="InterPro" id="IPR013099">
    <property type="entry name" value="K_chnl_dom"/>
</dbReference>
<sequence>MEGREFWLNADDEVADEGLFAPRWSKLPSLLYALSILTTTGYTSSTPATLLGQWVAIGYGLIGIPLMVLAAVDIGRFLSEVVLKTYGKVFVIFQFQNKVFVSLIIRYDMI</sequence>
<evidence type="ECO:0000256" key="3">
    <source>
        <dbReference type="ARBA" id="ARBA00022692"/>
    </source>
</evidence>
<evidence type="ECO:0000259" key="9">
    <source>
        <dbReference type="Pfam" id="PF07885"/>
    </source>
</evidence>
<evidence type="ECO:0000256" key="6">
    <source>
        <dbReference type="ARBA" id="ARBA00023136"/>
    </source>
</evidence>
<evidence type="ECO:0000313" key="10">
    <source>
        <dbReference type="EMBL" id="VDK21816.1"/>
    </source>
</evidence>
<keyword evidence="11" id="KW-1185">Reference proteome</keyword>
<reference evidence="12" key="1">
    <citation type="submission" date="2017-02" db="UniProtKB">
        <authorList>
            <consortium name="WormBaseParasite"/>
        </authorList>
    </citation>
    <scope>IDENTIFICATION</scope>
</reference>
<keyword evidence="6 8" id="KW-0472">Membrane</keyword>
<dbReference type="PANTHER" id="PTHR11003:SF296">
    <property type="entry name" value="POTASSIUM CHANNEL DOMAIN-CONTAINING PROTEIN"/>
    <property type="match status" value="1"/>
</dbReference>
<dbReference type="SUPFAM" id="SSF81324">
    <property type="entry name" value="Voltage-gated potassium channels"/>
    <property type="match status" value="1"/>
</dbReference>
<dbReference type="OrthoDB" id="297496at2759"/>
<evidence type="ECO:0000256" key="5">
    <source>
        <dbReference type="ARBA" id="ARBA00023065"/>
    </source>
</evidence>
<dbReference type="InterPro" id="IPR003280">
    <property type="entry name" value="2pore_dom_K_chnl"/>
</dbReference>
<evidence type="ECO:0000256" key="4">
    <source>
        <dbReference type="ARBA" id="ARBA00022989"/>
    </source>
</evidence>
<keyword evidence="2" id="KW-0813">Transport</keyword>
<evidence type="ECO:0000256" key="8">
    <source>
        <dbReference type="SAM" id="Phobius"/>
    </source>
</evidence>
<evidence type="ECO:0000313" key="11">
    <source>
        <dbReference type="Proteomes" id="UP000267096"/>
    </source>
</evidence>
<dbReference type="GO" id="GO:0030322">
    <property type="term" value="P:stabilization of membrane potential"/>
    <property type="evidence" value="ECO:0007669"/>
    <property type="project" value="TreeGrafter"/>
</dbReference>
<evidence type="ECO:0000256" key="2">
    <source>
        <dbReference type="ARBA" id="ARBA00022448"/>
    </source>
</evidence>
<reference evidence="10 11" key="2">
    <citation type="submission" date="2018-11" db="EMBL/GenBank/DDBJ databases">
        <authorList>
            <consortium name="Pathogen Informatics"/>
        </authorList>
    </citation>
    <scope>NUCLEOTIDE SEQUENCE [LARGE SCALE GENOMIC DNA]</scope>
</reference>
<protein>
    <submittedName>
        <fullName evidence="12">Ion_trans_2 domain-containing protein</fullName>
    </submittedName>
</protein>
<keyword evidence="5" id="KW-0406">Ion transport</keyword>